<sequence length="281" mass="31798">MSEIAQVGSNDPSLDTVYITAKRVCRIITAAGYDSVLFGSLASYLYGNRRVPRDVDVLVMPYPSPNLPRDPDGIKDLIIRKQVEFPELAQIGHFFIIVSRHRFKPHRDLWFMCRSTGRQEVCKIDIAVPGMMSLPPIPQSGMKWLTAEIECANVEWGIFCVAPISVVLLSLLFAWDEHGKKGAAYVDYVDILILIGCRSRRRDIKTSLAMESTKGIWALFDSEFQRETRKRVVRFCESEASSSSSRAPPRAQPDTEIAEWWAEIGFSNTVRKVSVVSRLIR</sequence>
<dbReference type="SUPFAM" id="SSF81301">
    <property type="entry name" value="Nucleotidyltransferase"/>
    <property type="match status" value="1"/>
</dbReference>
<keyword evidence="2" id="KW-1185">Reference proteome</keyword>
<organism evidence="1 2">
    <name type="scientific">Bondarzewia mesenterica</name>
    <dbReference type="NCBI Taxonomy" id="1095465"/>
    <lineage>
        <taxon>Eukaryota</taxon>
        <taxon>Fungi</taxon>
        <taxon>Dikarya</taxon>
        <taxon>Basidiomycota</taxon>
        <taxon>Agaricomycotina</taxon>
        <taxon>Agaricomycetes</taxon>
        <taxon>Russulales</taxon>
        <taxon>Bondarzewiaceae</taxon>
        <taxon>Bondarzewia</taxon>
    </lineage>
</organism>
<dbReference type="EMBL" id="SGPL01000225">
    <property type="protein sequence ID" value="THH15144.1"/>
    <property type="molecule type" value="Genomic_DNA"/>
</dbReference>
<dbReference type="OrthoDB" id="3133286at2759"/>
<accession>A0A4S4LRZ5</accession>
<dbReference type="AlphaFoldDB" id="A0A4S4LRZ5"/>
<dbReference type="InterPro" id="IPR043519">
    <property type="entry name" value="NT_sf"/>
</dbReference>
<comment type="caution">
    <text evidence="1">The sequence shown here is derived from an EMBL/GenBank/DDBJ whole genome shotgun (WGS) entry which is preliminary data.</text>
</comment>
<reference evidence="1 2" key="1">
    <citation type="submission" date="2019-02" db="EMBL/GenBank/DDBJ databases">
        <title>Genome sequencing of the rare red list fungi Bondarzewia mesenterica.</title>
        <authorList>
            <person name="Buettner E."/>
            <person name="Kellner H."/>
        </authorList>
    </citation>
    <scope>NUCLEOTIDE SEQUENCE [LARGE SCALE GENOMIC DNA]</scope>
    <source>
        <strain evidence="1 2">DSM 108281</strain>
    </source>
</reference>
<name>A0A4S4LRZ5_9AGAM</name>
<evidence type="ECO:0000313" key="1">
    <source>
        <dbReference type="EMBL" id="THH15144.1"/>
    </source>
</evidence>
<protein>
    <submittedName>
        <fullName evidence="1">Uncharacterized protein</fullName>
    </submittedName>
</protein>
<proteinExistence type="predicted"/>
<dbReference type="Proteomes" id="UP000310158">
    <property type="component" value="Unassembled WGS sequence"/>
</dbReference>
<gene>
    <name evidence="1" type="ORF">EW146_g5288</name>
</gene>
<evidence type="ECO:0000313" key="2">
    <source>
        <dbReference type="Proteomes" id="UP000310158"/>
    </source>
</evidence>